<reference evidence="9" key="1">
    <citation type="journal article" date="2012" name="Genome Biol. Evol.">
        <title>Evolution of linear mitochondrial genomes in medusozoan cnidarians.</title>
        <authorList>
            <person name="Kayal E."/>
            <person name="Bentlage B."/>
            <person name="Collins A.G."/>
            <person name="Kayal M."/>
            <person name="Pirro S."/>
            <person name="Lavrov D.V."/>
        </authorList>
    </citation>
    <scope>NUCLEOTIDE SEQUENCE</scope>
</reference>
<dbReference type="EMBL" id="JN700934">
    <property type="protein sequence ID" value="AER54444.1"/>
    <property type="molecule type" value="Genomic_DNA"/>
</dbReference>
<geneLocation type="mitochondrion" evidence="9"/>
<organism evidence="9">
    <name type="scientific">Cassiopea andromeda</name>
    <name type="common">Upside-down jellyfish</name>
    <name type="synonym">Medusa andromeda</name>
    <dbReference type="NCBI Taxonomy" id="114796"/>
    <lineage>
        <taxon>Eukaryota</taxon>
        <taxon>Metazoa</taxon>
        <taxon>Cnidaria</taxon>
        <taxon>Scyphozoa</taxon>
        <taxon>Rhizostomeae</taxon>
        <taxon>Cassiopeidae</taxon>
        <taxon>Cassiopea</taxon>
    </lineage>
</organism>
<dbReference type="GO" id="GO:0006754">
    <property type="term" value="P:ATP biosynthetic process"/>
    <property type="evidence" value="ECO:0007669"/>
    <property type="project" value="UniProtKB-KW"/>
</dbReference>
<keyword evidence="3 7" id="KW-1133">Transmembrane helix</keyword>
<evidence type="ECO:0000259" key="8">
    <source>
        <dbReference type="Pfam" id="PF02326"/>
    </source>
</evidence>
<dbReference type="AlphaFoldDB" id="G9ISB8"/>
<dbReference type="InterPro" id="IPR003319">
    <property type="entry name" value="YMF19-like_N"/>
</dbReference>
<evidence type="ECO:0000256" key="2">
    <source>
        <dbReference type="ARBA" id="ARBA00022692"/>
    </source>
</evidence>
<feature type="domain" description="ATP synthase YMF19-like N-terminal" evidence="8">
    <location>
        <begin position="2"/>
        <end position="60"/>
    </location>
</feature>
<name>G9ISB8_CASAN</name>
<evidence type="ECO:0000313" key="9">
    <source>
        <dbReference type="EMBL" id="AER54444.1"/>
    </source>
</evidence>
<evidence type="ECO:0000256" key="3">
    <source>
        <dbReference type="ARBA" id="ARBA00022989"/>
    </source>
</evidence>
<evidence type="ECO:0000256" key="6">
    <source>
        <dbReference type="ARBA" id="ARBA00023310"/>
    </source>
</evidence>
<keyword evidence="5 7" id="KW-0472">Membrane</keyword>
<dbReference type="EC" id="3.6.3.14" evidence="9"/>
<dbReference type="Pfam" id="PF02326">
    <property type="entry name" value="YMF19"/>
    <property type="match status" value="1"/>
</dbReference>
<dbReference type="GO" id="GO:0031966">
    <property type="term" value="C:mitochondrial membrane"/>
    <property type="evidence" value="ECO:0007669"/>
    <property type="project" value="UniProtKB-SubCell"/>
</dbReference>
<evidence type="ECO:0000256" key="5">
    <source>
        <dbReference type="ARBA" id="ARBA00023136"/>
    </source>
</evidence>
<proteinExistence type="predicted"/>
<comment type="subcellular location">
    <subcellularLocation>
        <location evidence="1">Mitochondrion membrane</location>
    </subcellularLocation>
</comment>
<protein>
    <submittedName>
        <fullName evidence="9">ATP synthase F0 subunit 8</fullName>
        <ecNumber evidence="9">3.6.3.14</ecNumber>
    </submittedName>
</protein>
<gene>
    <name evidence="9" type="primary">atp8</name>
</gene>
<accession>G9ISB8</accession>
<evidence type="ECO:0000256" key="7">
    <source>
        <dbReference type="SAM" id="Phobius"/>
    </source>
</evidence>
<dbReference type="GO" id="GO:0016787">
    <property type="term" value="F:hydrolase activity"/>
    <property type="evidence" value="ECO:0007669"/>
    <property type="project" value="UniProtKB-KW"/>
</dbReference>
<keyword evidence="2 7" id="KW-0812">Transmembrane</keyword>
<sequence>MPQLDVITFINQYIWLIGSMTLLIVMLVSLVLPNTKKLMEARVNVSEENISFLVNKEYKGLRKLIYNLNG</sequence>
<keyword evidence="4 9" id="KW-0496">Mitochondrion</keyword>
<evidence type="ECO:0000256" key="1">
    <source>
        <dbReference type="ARBA" id="ARBA00004325"/>
    </source>
</evidence>
<evidence type="ECO:0000256" key="4">
    <source>
        <dbReference type="ARBA" id="ARBA00023128"/>
    </source>
</evidence>
<keyword evidence="6" id="KW-0066">ATP synthesis</keyword>
<feature type="transmembrane region" description="Helical" evidence="7">
    <location>
        <begin position="12"/>
        <end position="32"/>
    </location>
</feature>
<keyword evidence="9" id="KW-0378">Hydrolase</keyword>